<dbReference type="SUPFAM" id="SSF53098">
    <property type="entry name" value="Ribonuclease H-like"/>
    <property type="match status" value="1"/>
</dbReference>
<dbReference type="EMBL" id="ANIY01003325">
    <property type="protein sequence ID" value="ETP36238.1"/>
    <property type="molecule type" value="Genomic_DNA"/>
</dbReference>
<accession>W2YNP4</accession>
<dbReference type="AlphaFoldDB" id="W2YNP4"/>
<protein>
    <recommendedName>
        <fullName evidence="3">BED-type domain-containing protein</fullName>
    </recommendedName>
</protein>
<sequence length="407" mass="46090">MSDALVATPRPKSKFTPKQIACFYFKPYLTEDRDPTGLQACKVCGKTRKHAPKTRYTNLVSHVKSDHGNFEVEMEAASTAATGTLLSWLEWIVKETSLSFVEMKSTRRTINLATVCEETITRDMESVIKAVERSIGDELPERFGCTRATRRTGFATVLCSLWLQSSTGRMTGSTPKRTCLLWRHFYRFSADGVPLVGCATHCLNLAVRRFLEPYEKELEQVQSLMKRLRTITQAAKLRLKTPLRPKLRQDTRWGSTYTMLARYFELREYISADDEELAEEMASPAANRKLKTLFVQLADAQSVAMKLQCEDLNLLDARDLLNGLLEVMPTFGDYLAPNAEIMHSPDFESGVVKVLGSQVKKLTRAERSSLQPFLRRAPLPVHQEEPTKVGFTDQILKRRKVDDAPSA</sequence>
<evidence type="ECO:0000313" key="2">
    <source>
        <dbReference type="Proteomes" id="UP000018948"/>
    </source>
</evidence>
<proteinExistence type="predicted"/>
<organism evidence="1 2">
    <name type="scientific">Phytophthora nicotianae P10297</name>
    <dbReference type="NCBI Taxonomy" id="1317064"/>
    <lineage>
        <taxon>Eukaryota</taxon>
        <taxon>Sar</taxon>
        <taxon>Stramenopiles</taxon>
        <taxon>Oomycota</taxon>
        <taxon>Peronosporomycetes</taxon>
        <taxon>Peronosporales</taxon>
        <taxon>Peronosporaceae</taxon>
        <taxon>Phytophthora</taxon>
    </lineage>
</organism>
<name>W2YNP4_PHYNI</name>
<dbReference type="PANTHER" id="PTHR40866">
    <property type="entry name" value="BED-TYPE DOMAIN-CONTAINING PROTEIN"/>
    <property type="match status" value="1"/>
</dbReference>
<reference evidence="1 2" key="1">
    <citation type="submission" date="2013-11" db="EMBL/GenBank/DDBJ databases">
        <title>The Genome Sequence of Phytophthora parasitica P10297.</title>
        <authorList>
            <consortium name="The Broad Institute Genomics Platform"/>
            <person name="Russ C."/>
            <person name="Tyler B."/>
            <person name="Panabieres F."/>
            <person name="Shan W."/>
            <person name="Tripathy S."/>
            <person name="Grunwald N."/>
            <person name="Machado M."/>
            <person name="Johnson C.S."/>
            <person name="Walker B."/>
            <person name="Young S.K."/>
            <person name="Zeng Q."/>
            <person name="Gargeya S."/>
            <person name="Fitzgerald M."/>
            <person name="Haas B."/>
            <person name="Abouelleil A."/>
            <person name="Allen A.W."/>
            <person name="Alvarado L."/>
            <person name="Arachchi H.M."/>
            <person name="Berlin A.M."/>
            <person name="Chapman S.B."/>
            <person name="Gainer-Dewar J."/>
            <person name="Goldberg J."/>
            <person name="Griggs A."/>
            <person name="Gujja S."/>
            <person name="Hansen M."/>
            <person name="Howarth C."/>
            <person name="Imamovic A."/>
            <person name="Ireland A."/>
            <person name="Larimer J."/>
            <person name="McCowan C."/>
            <person name="Murphy C."/>
            <person name="Pearson M."/>
            <person name="Poon T.W."/>
            <person name="Priest M."/>
            <person name="Roberts A."/>
            <person name="Saif S."/>
            <person name="Shea T."/>
            <person name="Sisk P."/>
            <person name="Sykes S."/>
            <person name="Wortman J."/>
            <person name="Nusbaum C."/>
            <person name="Birren B."/>
        </authorList>
    </citation>
    <scope>NUCLEOTIDE SEQUENCE [LARGE SCALE GENOMIC DNA]</scope>
    <source>
        <strain evidence="1 2">P10297</strain>
    </source>
</reference>
<evidence type="ECO:0008006" key="3">
    <source>
        <dbReference type="Google" id="ProtNLM"/>
    </source>
</evidence>
<dbReference type="Proteomes" id="UP000018948">
    <property type="component" value="Unassembled WGS sequence"/>
</dbReference>
<dbReference type="PANTHER" id="PTHR40866:SF1">
    <property type="entry name" value="BED-TYPE DOMAIN-CONTAINING PROTEIN"/>
    <property type="match status" value="1"/>
</dbReference>
<evidence type="ECO:0000313" key="1">
    <source>
        <dbReference type="EMBL" id="ETP36238.1"/>
    </source>
</evidence>
<comment type="caution">
    <text evidence="1">The sequence shown here is derived from an EMBL/GenBank/DDBJ whole genome shotgun (WGS) entry which is preliminary data.</text>
</comment>
<gene>
    <name evidence="1" type="ORF">F442_15792</name>
</gene>
<dbReference type="InterPro" id="IPR012337">
    <property type="entry name" value="RNaseH-like_sf"/>
</dbReference>